<dbReference type="Pfam" id="PF00361">
    <property type="entry name" value="Proton_antipo_M"/>
    <property type="match status" value="1"/>
</dbReference>
<evidence type="ECO:0000313" key="9">
    <source>
        <dbReference type="EMBL" id="AFM12251.1"/>
    </source>
</evidence>
<evidence type="ECO:0000256" key="1">
    <source>
        <dbReference type="ARBA" id="ARBA00004127"/>
    </source>
</evidence>
<dbReference type="AlphaFoldDB" id="I4B4P4"/>
<evidence type="ECO:0000256" key="6">
    <source>
        <dbReference type="RuleBase" id="RU000320"/>
    </source>
</evidence>
<feature type="transmembrane region" description="Helical" evidence="7">
    <location>
        <begin position="33"/>
        <end position="51"/>
    </location>
</feature>
<dbReference type="InterPro" id="IPR010227">
    <property type="entry name" value="NADH_Q_OxRdtase_chainM/4"/>
</dbReference>
<dbReference type="RefSeq" id="WP_014802762.1">
    <property type="nucleotide sequence ID" value="NC_018020.1"/>
</dbReference>
<evidence type="ECO:0000256" key="7">
    <source>
        <dbReference type="SAM" id="Phobius"/>
    </source>
</evidence>
<feature type="transmembrane region" description="Helical" evidence="7">
    <location>
        <begin position="171"/>
        <end position="193"/>
    </location>
</feature>
<evidence type="ECO:0000313" key="10">
    <source>
        <dbReference type="Proteomes" id="UP000006048"/>
    </source>
</evidence>
<comment type="subcellular location">
    <subcellularLocation>
        <location evidence="1">Endomembrane system</location>
        <topology evidence="1">Multi-pass membrane protein</topology>
    </subcellularLocation>
    <subcellularLocation>
        <location evidence="6">Membrane</location>
        <topology evidence="6">Multi-pass membrane protein</topology>
    </subcellularLocation>
</comment>
<feature type="domain" description="NADH:quinone oxidoreductase/Mrp antiporter transmembrane" evidence="8">
    <location>
        <begin position="135"/>
        <end position="425"/>
    </location>
</feature>
<dbReference type="HOGENOM" id="CLU_007100_4_2_12"/>
<keyword evidence="4 7" id="KW-1133">Transmembrane helix</keyword>
<reference evidence="9 10" key="1">
    <citation type="submission" date="2012-06" db="EMBL/GenBank/DDBJ databases">
        <title>The complete chromosome of genome of Turneriella parva DSM 21527.</title>
        <authorList>
            <consortium name="US DOE Joint Genome Institute (JGI-PGF)"/>
            <person name="Lucas S."/>
            <person name="Han J."/>
            <person name="Lapidus A."/>
            <person name="Bruce D."/>
            <person name="Goodwin L."/>
            <person name="Pitluck S."/>
            <person name="Peters L."/>
            <person name="Kyrpides N."/>
            <person name="Mavromatis K."/>
            <person name="Ivanova N."/>
            <person name="Mikhailova N."/>
            <person name="Chertkov O."/>
            <person name="Detter J.C."/>
            <person name="Tapia R."/>
            <person name="Han C."/>
            <person name="Land M."/>
            <person name="Hauser L."/>
            <person name="Markowitz V."/>
            <person name="Cheng J.-F."/>
            <person name="Hugenholtz P."/>
            <person name="Woyke T."/>
            <person name="Wu D."/>
            <person name="Gronow S."/>
            <person name="Wellnitz S."/>
            <person name="Brambilla E."/>
            <person name="Klenk H.-P."/>
            <person name="Eisen J.A."/>
        </authorList>
    </citation>
    <scope>NUCLEOTIDE SEQUENCE [LARGE SCALE GENOMIC DNA]</scope>
    <source>
        <strain evidence="10">ATCC BAA-1111 / DSM 21527 / NCTC 11395 / H</strain>
    </source>
</reference>
<dbReference type="GO" id="GO:0015990">
    <property type="term" value="P:electron transport coupled proton transport"/>
    <property type="evidence" value="ECO:0007669"/>
    <property type="project" value="TreeGrafter"/>
</dbReference>
<dbReference type="GO" id="GO:0048039">
    <property type="term" value="F:ubiquinone binding"/>
    <property type="evidence" value="ECO:0007669"/>
    <property type="project" value="TreeGrafter"/>
</dbReference>
<dbReference type="GO" id="GO:0003954">
    <property type="term" value="F:NADH dehydrogenase activity"/>
    <property type="evidence" value="ECO:0007669"/>
    <property type="project" value="TreeGrafter"/>
</dbReference>
<dbReference type="InterPro" id="IPR001750">
    <property type="entry name" value="ND/Mrp_TM"/>
</dbReference>
<feature type="transmembrane region" description="Helical" evidence="7">
    <location>
        <begin position="377"/>
        <end position="401"/>
    </location>
</feature>
<feature type="transmembrane region" description="Helical" evidence="7">
    <location>
        <begin position="310"/>
        <end position="329"/>
    </location>
</feature>
<evidence type="ECO:0000256" key="5">
    <source>
        <dbReference type="ARBA" id="ARBA00023136"/>
    </source>
</evidence>
<feature type="transmembrane region" description="Helical" evidence="7">
    <location>
        <begin position="220"/>
        <end position="242"/>
    </location>
</feature>
<accession>I4B4P4</accession>
<dbReference type="KEGG" id="tpx:Turpa_1603"/>
<keyword evidence="10" id="KW-1185">Reference proteome</keyword>
<dbReference type="OrthoDB" id="9807568at2"/>
<keyword evidence="5 7" id="KW-0472">Membrane</keyword>
<dbReference type="EMBL" id="CP002959">
    <property type="protein sequence ID" value="AFM12251.1"/>
    <property type="molecule type" value="Genomic_DNA"/>
</dbReference>
<keyword evidence="9" id="KW-0560">Oxidoreductase</keyword>
<feature type="transmembrane region" description="Helical" evidence="7">
    <location>
        <begin position="87"/>
        <end position="106"/>
    </location>
</feature>
<dbReference type="GO" id="GO:0042773">
    <property type="term" value="P:ATP synthesis coupled electron transport"/>
    <property type="evidence" value="ECO:0007669"/>
    <property type="project" value="InterPro"/>
</dbReference>
<proteinExistence type="inferred from homology"/>
<feature type="transmembrane region" description="Helical" evidence="7">
    <location>
        <begin position="284"/>
        <end position="303"/>
    </location>
</feature>
<feature type="transmembrane region" description="Helical" evidence="7">
    <location>
        <begin position="413"/>
        <end position="432"/>
    </location>
</feature>
<organism evidence="9 10">
    <name type="scientific">Turneriella parva (strain ATCC BAA-1111 / DSM 21527 / NCTC 11395 / H)</name>
    <name type="common">Leptospira parva</name>
    <dbReference type="NCBI Taxonomy" id="869212"/>
    <lineage>
        <taxon>Bacteria</taxon>
        <taxon>Pseudomonadati</taxon>
        <taxon>Spirochaetota</taxon>
        <taxon>Spirochaetia</taxon>
        <taxon>Leptospirales</taxon>
        <taxon>Leptospiraceae</taxon>
        <taxon>Turneriella</taxon>
    </lineage>
</organism>
<evidence type="ECO:0000256" key="2">
    <source>
        <dbReference type="ARBA" id="ARBA00009025"/>
    </source>
</evidence>
<evidence type="ECO:0000259" key="8">
    <source>
        <dbReference type="Pfam" id="PF00361"/>
    </source>
</evidence>
<feature type="transmembrane region" description="Helical" evidence="7">
    <location>
        <begin position="335"/>
        <end position="356"/>
    </location>
</feature>
<name>I4B4P4_TURPD</name>
<sequence length="493" mass="54540">MLAIAILTPLVVGLAILFLKDEPIGAKFRNRNAIISIAATVVVLVVAVLLQRRFAGNYGEAQLKEVWIAFPGAGLNLSFALDGLSMPLFLSTAFLFFIAALFSLNVQKLQSQLLTRQFWASFLMLEAIVLGVFAAYNFIVFFMLWELFLIPVVILMWRFGLAERKAAAARFFIYTFVSSAFMLAAFAALVYYAPRIGADFDFKTTFAPDLQLVHFEKQRLIFLFLLIAFLVKMPIFPFHAWLPLTHTQAPLGTLLLSGLFLKLGSYGVLRFISPNFTGVIAEWGSVFISLGIFSMLYGAFVAYRQQSFRYVIAYSSLSHMGLLFAGTLTNNEYGVTGAIIQNVGHSLANALLFVIVTMHLARAKSDDLATMQAPKSFFYQVAFSIALFSAIGVPGTVGFVGEFLMLFGLSFRSWPLTIAAILTLVFSAAYMLRLYHKMRANGTDSGWSPTPIERVCLGLLCATILWFGLQPSFLAENARSTARVVTVNSGVNR</sequence>
<dbReference type="Proteomes" id="UP000006048">
    <property type="component" value="Chromosome"/>
</dbReference>
<protein>
    <submittedName>
        <fullName evidence="9">NADH dehydrogenase subunit M</fullName>
        <ecNumber evidence="9">1.6.5.3</ecNumber>
    </submittedName>
</protein>
<dbReference type="PRINTS" id="PR01437">
    <property type="entry name" value="NUOXDRDTASE4"/>
</dbReference>
<dbReference type="PANTHER" id="PTHR43507:SF4">
    <property type="entry name" value="PROTON-TRANSLOCATING NADH-QUINONE OXIDOREDUCTASE, CHAIN M"/>
    <property type="match status" value="1"/>
</dbReference>
<gene>
    <name evidence="9" type="ordered locus">Turpa_1603</name>
</gene>
<dbReference type="EC" id="1.6.5.3" evidence="9"/>
<dbReference type="PANTHER" id="PTHR43507">
    <property type="entry name" value="NADH-UBIQUINONE OXIDOREDUCTASE CHAIN 4"/>
    <property type="match status" value="1"/>
</dbReference>
<dbReference type="NCBIfam" id="TIGR01972">
    <property type="entry name" value="NDH_I_M"/>
    <property type="match status" value="1"/>
</dbReference>
<keyword evidence="3 6" id="KW-0812">Transmembrane</keyword>
<dbReference type="InterPro" id="IPR003918">
    <property type="entry name" value="NADH_UbQ_OxRdtase"/>
</dbReference>
<comment type="similarity">
    <text evidence="2">Belongs to the complex I subunit 4 family.</text>
</comment>
<dbReference type="GO" id="GO:0008137">
    <property type="term" value="F:NADH dehydrogenase (ubiquinone) activity"/>
    <property type="evidence" value="ECO:0007669"/>
    <property type="project" value="InterPro"/>
</dbReference>
<dbReference type="GO" id="GO:0016020">
    <property type="term" value="C:membrane"/>
    <property type="evidence" value="ECO:0007669"/>
    <property type="project" value="UniProtKB-SubCell"/>
</dbReference>
<feature type="transmembrane region" description="Helical" evidence="7">
    <location>
        <begin position="118"/>
        <end position="136"/>
    </location>
</feature>
<feature type="transmembrane region" description="Helical" evidence="7">
    <location>
        <begin position="254"/>
        <end position="272"/>
    </location>
</feature>
<dbReference type="STRING" id="869212.Turpa_1603"/>
<evidence type="ECO:0000256" key="3">
    <source>
        <dbReference type="ARBA" id="ARBA00022692"/>
    </source>
</evidence>
<feature type="transmembrane region" description="Helical" evidence="7">
    <location>
        <begin position="142"/>
        <end position="159"/>
    </location>
</feature>
<evidence type="ECO:0000256" key="4">
    <source>
        <dbReference type="ARBA" id="ARBA00022989"/>
    </source>
</evidence>
<dbReference type="GO" id="GO:0012505">
    <property type="term" value="C:endomembrane system"/>
    <property type="evidence" value="ECO:0007669"/>
    <property type="project" value="UniProtKB-SubCell"/>
</dbReference>